<dbReference type="Pfam" id="PF04205">
    <property type="entry name" value="FMN_bind"/>
    <property type="match status" value="1"/>
</dbReference>
<gene>
    <name evidence="18" type="ORF">DYH56_06005</name>
</gene>
<proteinExistence type="predicted"/>
<evidence type="ECO:0000256" key="15">
    <source>
        <dbReference type="ARBA" id="ARBA00023201"/>
    </source>
</evidence>
<evidence type="ECO:0000259" key="17">
    <source>
        <dbReference type="SMART" id="SM00900"/>
    </source>
</evidence>
<dbReference type="PANTHER" id="PTHR37838:SF1">
    <property type="entry name" value="NA(+)-TRANSLOCATING NADH-QUINONE REDUCTASE SUBUNIT C"/>
    <property type="match status" value="1"/>
</dbReference>
<dbReference type="InterPro" id="IPR007329">
    <property type="entry name" value="FMN-bd"/>
</dbReference>
<evidence type="ECO:0000256" key="2">
    <source>
        <dbReference type="ARBA" id="ARBA00022475"/>
    </source>
</evidence>
<evidence type="ECO:0000256" key="3">
    <source>
        <dbReference type="ARBA" id="ARBA00022519"/>
    </source>
</evidence>
<evidence type="ECO:0000256" key="14">
    <source>
        <dbReference type="ARBA" id="ARBA00023136"/>
    </source>
</evidence>
<keyword evidence="5" id="KW-0285">Flavoprotein</keyword>
<dbReference type="PANTHER" id="PTHR37838">
    <property type="entry name" value="NA(+)-TRANSLOCATING NADH-QUINONE REDUCTASE SUBUNIT C"/>
    <property type="match status" value="1"/>
</dbReference>
<keyword evidence="11" id="KW-0915">Sodium</keyword>
<keyword evidence="1" id="KW-0813">Transport</keyword>
<evidence type="ECO:0000256" key="13">
    <source>
        <dbReference type="ARBA" id="ARBA00023075"/>
    </source>
</evidence>
<evidence type="ECO:0000256" key="4">
    <source>
        <dbReference type="ARBA" id="ARBA00022553"/>
    </source>
</evidence>
<evidence type="ECO:0000256" key="1">
    <source>
        <dbReference type="ARBA" id="ARBA00022448"/>
    </source>
</evidence>
<keyword evidence="15" id="KW-0739">Sodium transport</keyword>
<keyword evidence="7 16" id="KW-0812">Transmembrane</keyword>
<evidence type="ECO:0000256" key="16">
    <source>
        <dbReference type="SAM" id="Phobius"/>
    </source>
</evidence>
<evidence type="ECO:0000256" key="7">
    <source>
        <dbReference type="ARBA" id="ARBA00022692"/>
    </source>
</evidence>
<keyword evidence="4" id="KW-0597">Phosphoprotein</keyword>
<accession>A0ABX9KI38</accession>
<name>A0ABX9KI38_9FUSO</name>
<dbReference type="EMBL" id="QUAJ01000008">
    <property type="protein sequence ID" value="REI41695.1"/>
    <property type="molecule type" value="Genomic_DNA"/>
</dbReference>
<dbReference type="SMART" id="SM00900">
    <property type="entry name" value="FMN_bind"/>
    <property type="match status" value="1"/>
</dbReference>
<comment type="caution">
    <text evidence="18">The sequence shown here is derived from an EMBL/GenBank/DDBJ whole genome shotgun (WGS) entry which is preliminary data.</text>
</comment>
<evidence type="ECO:0000256" key="6">
    <source>
        <dbReference type="ARBA" id="ARBA00022643"/>
    </source>
</evidence>
<keyword evidence="9 16" id="KW-1133">Transmembrane helix</keyword>
<feature type="transmembrane region" description="Helical" evidence="16">
    <location>
        <begin position="6"/>
        <end position="26"/>
    </location>
</feature>
<keyword evidence="6" id="KW-0288">FMN</keyword>
<protein>
    <submittedName>
        <fullName evidence="18">FMN-binding protein</fullName>
    </submittedName>
</protein>
<keyword evidence="10" id="KW-0520">NAD</keyword>
<keyword evidence="14 16" id="KW-0472">Membrane</keyword>
<keyword evidence="13" id="KW-0830">Ubiquinone</keyword>
<feature type="domain" description="FMN-binding" evidence="17">
    <location>
        <begin position="96"/>
        <end position="193"/>
    </location>
</feature>
<evidence type="ECO:0000256" key="11">
    <source>
        <dbReference type="ARBA" id="ARBA00023053"/>
    </source>
</evidence>
<keyword evidence="8" id="KW-1278">Translocase</keyword>
<keyword evidence="12" id="KW-0406">Ion transport</keyword>
<organism evidence="18 19">
    <name type="scientific">Psychrilyobacter piezotolerans</name>
    <dbReference type="NCBI Taxonomy" id="2293438"/>
    <lineage>
        <taxon>Bacteria</taxon>
        <taxon>Fusobacteriati</taxon>
        <taxon>Fusobacteriota</taxon>
        <taxon>Fusobacteriia</taxon>
        <taxon>Fusobacteriales</taxon>
        <taxon>Fusobacteriaceae</taxon>
        <taxon>Psychrilyobacter</taxon>
    </lineage>
</organism>
<reference evidence="18 19" key="1">
    <citation type="submission" date="2018-08" db="EMBL/GenBank/DDBJ databases">
        <title>Draft genome sequence of Psychrilyobacter sp. strain SD5 isolated from Black Sea water.</title>
        <authorList>
            <person name="Yadav S."/>
            <person name="Villanueva L."/>
            <person name="Damste J.S.S."/>
        </authorList>
    </citation>
    <scope>NUCLEOTIDE SEQUENCE [LARGE SCALE GENOMIC DNA]</scope>
    <source>
        <strain evidence="18 19">SD5</strain>
    </source>
</reference>
<evidence type="ECO:0000313" key="18">
    <source>
        <dbReference type="EMBL" id="REI41695.1"/>
    </source>
</evidence>
<sequence length="200" mass="22096">MEKNSMTYTAVFSFIITFILVFFLTLTHLGTKNRVSQYNRNYEISSILKAAGVQLTDQGVQEQFKSIFNLELPTNETMTAKIDGKDILVSKFSGKALWGTVNGIIAMDKNLKTIIGIDIISHNETPGLGGRIEEEWFLSQFKGEAVSKNNIKVIQGNGDGNYNSNDGIVDGIVGATRTSHSIEVMINQKIKSLREEAGNE</sequence>
<keyword evidence="3" id="KW-0997">Cell inner membrane</keyword>
<dbReference type="InterPro" id="IPR010204">
    <property type="entry name" value="NqrC"/>
</dbReference>
<evidence type="ECO:0000256" key="10">
    <source>
        <dbReference type="ARBA" id="ARBA00023027"/>
    </source>
</evidence>
<dbReference type="Proteomes" id="UP000263486">
    <property type="component" value="Unassembled WGS sequence"/>
</dbReference>
<keyword evidence="19" id="KW-1185">Reference proteome</keyword>
<evidence type="ECO:0000256" key="5">
    <source>
        <dbReference type="ARBA" id="ARBA00022630"/>
    </source>
</evidence>
<keyword evidence="2" id="KW-1003">Cell membrane</keyword>
<evidence type="ECO:0000256" key="9">
    <source>
        <dbReference type="ARBA" id="ARBA00022989"/>
    </source>
</evidence>
<dbReference type="RefSeq" id="WP_114641963.1">
    <property type="nucleotide sequence ID" value="NZ_JAACIO010000008.1"/>
</dbReference>
<evidence type="ECO:0000256" key="8">
    <source>
        <dbReference type="ARBA" id="ARBA00022967"/>
    </source>
</evidence>
<evidence type="ECO:0000256" key="12">
    <source>
        <dbReference type="ARBA" id="ARBA00023065"/>
    </source>
</evidence>
<evidence type="ECO:0000313" key="19">
    <source>
        <dbReference type="Proteomes" id="UP000263486"/>
    </source>
</evidence>